<evidence type="ECO:0000313" key="2">
    <source>
        <dbReference type="EMBL" id="KAJ7319312.1"/>
    </source>
</evidence>
<dbReference type="AlphaFoldDB" id="A0AAD7EGI9"/>
<comment type="caution">
    <text evidence="2">The sequence shown here is derived from an EMBL/GenBank/DDBJ whole genome shotgun (WGS) entry which is preliminary data.</text>
</comment>
<reference evidence="2" key="1">
    <citation type="submission" date="2023-03" db="EMBL/GenBank/DDBJ databases">
        <title>Massive genome expansion in bonnet fungi (Mycena s.s.) driven by repeated elements and novel gene families across ecological guilds.</title>
        <authorList>
            <consortium name="Lawrence Berkeley National Laboratory"/>
            <person name="Harder C.B."/>
            <person name="Miyauchi S."/>
            <person name="Viragh M."/>
            <person name="Kuo A."/>
            <person name="Thoen E."/>
            <person name="Andreopoulos B."/>
            <person name="Lu D."/>
            <person name="Skrede I."/>
            <person name="Drula E."/>
            <person name="Henrissat B."/>
            <person name="Morin E."/>
            <person name="Kohler A."/>
            <person name="Barry K."/>
            <person name="LaButti K."/>
            <person name="Morin E."/>
            <person name="Salamov A."/>
            <person name="Lipzen A."/>
            <person name="Mereny Z."/>
            <person name="Hegedus B."/>
            <person name="Baldrian P."/>
            <person name="Stursova M."/>
            <person name="Weitz H."/>
            <person name="Taylor A."/>
            <person name="Grigoriev I.V."/>
            <person name="Nagy L.G."/>
            <person name="Martin F."/>
            <person name="Kauserud H."/>
        </authorList>
    </citation>
    <scope>NUCLEOTIDE SEQUENCE</scope>
    <source>
        <strain evidence="2">CBHHK002</strain>
    </source>
</reference>
<evidence type="ECO:0000256" key="1">
    <source>
        <dbReference type="SAM" id="MobiDB-lite"/>
    </source>
</evidence>
<keyword evidence="3" id="KW-1185">Reference proteome</keyword>
<protein>
    <submittedName>
        <fullName evidence="2">Uncharacterized protein</fullName>
    </submittedName>
</protein>
<name>A0AAD7EGI9_9AGAR</name>
<sequence>MSGIDDILMKISVRSKDAPGMSYKFTESETLLRSRRLYFESCAQGTQVEVREERGVLEGKRWRDGSRANEGKDAELLGRCAILRQLVEYDLWNVDEGQVPQAMGASPKSVEKGHDVGRSLARSLETALDRAEDCMHEAISTPVKVFRFRESSENRHPVRGGGGSAGKERQFTSSCKFDPNATVFCKVDRDDSHIRPGRRADGHSSMLE</sequence>
<feature type="region of interest" description="Disordered" evidence="1">
    <location>
        <begin position="150"/>
        <end position="172"/>
    </location>
</feature>
<gene>
    <name evidence="2" type="ORF">DFH08DRAFT_819249</name>
</gene>
<dbReference type="EMBL" id="JARIHO010000054">
    <property type="protein sequence ID" value="KAJ7319312.1"/>
    <property type="molecule type" value="Genomic_DNA"/>
</dbReference>
<evidence type="ECO:0000313" key="3">
    <source>
        <dbReference type="Proteomes" id="UP001218218"/>
    </source>
</evidence>
<proteinExistence type="predicted"/>
<accession>A0AAD7EGI9</accession>
<dbReference type="Proteomes" id="UP001218218">
    <property type="component" value="Unassembled WGS sequence"/>
</dbReference>
<organism evidence="2 3">
    <name type="scientific">Mycena albidolilacea</name>
    <dbReference type="NCBI Taxonomy" id="1033008"/>
    <lineage>
        <taxon>Eukaryota</taxon>
        <taxon>Fungi</taxon>
        <taxon>Dikarya</taxon>
        <taxon>Basidiomycota</taxon>
        <taxon>Agaricomycotina</taxon>
        <taxon>Agaricomycetes</taxon>
        <taxon>Agaricomycetidae</taxon>
        <taxon>Agaricales</taxon>
        <taxon>Marasmiineae</taxon>
        <taxon>Mycenaceae</taxon>
        <taxon>Mycena</taxon>
    </lineage>
</organism>